<dbReference type="PANTHER" id="PTHR31099:SF49">
    <property type="entry name" value="MYOSIN HEAVY CHAIN-LIKE PROTEIN"/>
    <property type="match status" value="1"/>
</dbReference>
<dbReference type="Proteomes" id="UP000257109">
    <property type="component" value="Unassembled WGS sequence"/>
</dbReference>
<dbReference type="Pfam" id="PF04195">
    <property type="entry name" value="Transposase_28"/>
    <property type="match status" value="1"/>
</dbReference>
<dbReference type="OrthoDB" id="1750920at2759"/>
<dbReference type="InterPro" id="IPR007321">
    <property type="entry name" value="Transposase_28"/>
</dbReference>
<gene>
    <name evidence="2" type="ORF">CR513_25209</name>
</gene>
<name>A0A371GPX9_MUCPR</name>
<keyword evidence="3" id="KW-1185">Reference proteome</keyword>
<sequence>MGSDIFLGTETRFEEVEVGLRSISVLWHGTRFEEIETDLSSLARGPDLKRLRSTLDRSQFLGMGTRFKEVEAGLRPISSSISLFFLFTSLSKLAMAGSHNLSSQSFIVRFPPHVGYKWVDEEVLISEPVLSPQSFEKLASNRSWHEKGFANKYLVIPCSLVERVCHSAWEGEESFIYMYRFVLQDLGVTLPFQPFETDVLRSLGIAPSQLHPSSWAALQAFRFLCRSLSFLPSVPLFLYYHTIHPNEKAS</sequence>
<accession>A0A371GPX9</accession>
<dbReference type="PANTHER" id="PTHR31099">
    <property type="entry name" value="OS06G0165300 PROTEIN"/>
    <property type="match status" value="1"/>
</dbReference>
<feature type="non-terminal residue" evidence="2">
    <location>
        <position position="1"/>
    </location>
</feature>
<dbReference type="AlphaFoldDB" id="A0A371GPX9"/>
<reference evidence="2" key="1">
    <citation type="submission" date="2018-05" db="EMBL/GenBank/DDBJ databases">
        <title>Draft genome of Mucuna pruriens seed.</title>
        <authorList>
            <person name="Nnadi N.E."/>
            <person name="Vos R."/>
            <person name="Hasami M.H."/>
            <person name="Devisetty U.K."/>
            <person name="Aguiy J.C."/>
        </authorList>
    </citation>
    <scope>NUCLEOTIDE SEQUENCE [LARGE SCALE GENOMIC DNA]</scope>
    <source>
        <strain evidence="2">JCA_2017</strain>
    </source>
</reference>
<evidence type="ECO:0000313" key="3">
    <source>
        <dbReference type="Proteomes" id="UP000257109"/>
    </source>
</evidence>
<evidence type="ECO:0000313" key="2">
    <source>
        <dbReference type="EMBL" id="RDX92628.1"/>
    </source>
</evidence>
<comment type="caution">
    <text evidence="2">The sequence shown here is derived from an EMBL/GenBank/DDBJ whole genome shotgun (WGS) entry which is preliminary data.</text>
</comment>
<proteinExistence type="predicted"/>
<organism evidence="2 3">
    <name type="scientific">Mucuna pruriens</name>
    <name type="common">Velvet bean</name>
    <name type="synonym">Dolichos pruriens</name>
    <dbReference type="NCBI Taxonomy" id="157652"/>
    <lineage>
        <taxon>Eukaryota</taxon>
        <taxon>Viridiplantae</taxon>
        <taxon>Streptophyta</taxon>
        <taxon>Embryophyta</taxon>
        <taxon>Tracheophyta</taxon>
        <taxon>Spermatophyta</taxon>
        <taxon>Magnoliopsida</taxon>
        <taxon>eudicotyledons</taxon>
        <taxon>Gunneridae</taxon>
        <taxon>Pentapetalae</taxon>
        <taxon>rosids</taxon>
        <taxon>fabids</taxon>
        <taxon>Fabales</taxon>
        <taxon>Fabaceae</taxon>
        <taxon>Papilionoideae</taxon>
        <taxon>50 kb inversion clade</taxon>
        <taxon>NPAAA clade</taxon>
        <taxon>indigoferoid/millettioid clade</taxon>
        <taxon>Phaseoleae</taxon>
        <taxon>Mucuna</taxon>
    </lineage>
</organism>
<feature type="domain" description="Transposase (putative) gypsy type" evidence="1">
    <location>
        <begin position="187"/>
        <end position="242"/>
    </location>
</feature>
<evidence type="ECO:0000259" key="1">
    <source>
        <dbReference type="Pfam" id="PF04195"/>
    </source>
</evidence>
<dbReference type="EMBL" id="QJKJ01004821">
    <property type="protein sequence ID" value="RDX92628.1"/>
    <property type="molecule type" value="Genomic_DNA"/>
</dbReference>
<protein>
    <recommendedName>
        <fullName evidence="1">Transposase (putative) gypsy type domain-containing protein</fullName>
    </recommendedName>
</protein>